<evidence type="ECO:0000313" key="1">
    <source>
        <dbReference type="EMBL" id="ABT15796.1"/>
    </source>
</evidence>
<accession>A7J7L5</accession>
<sequence>MCPQSAYLLKSWDAAERGICIWDNALHGQSCPGGFSAFKGVHGDASRASRNHSDLSSTNVVRLGQSRIHIYL</sequence>
<organism evidence="1 2">
    <name type="scientific">Paramecium bursaria Chlorella virus FR483</name>
    <name type="common">PBCV-FR483</name>
    <dbReference type="NCBI Taxonomy" id="399781"/>
    <lineage>
        <taxon>Viruses</taxon>
        <taxon>Varidnaviria</taxon>
        <taxon>Bamfordvirae</taxon>
        <taxon>Nucleocytoviricota</taxon>
        <taxon>Megaviricetes</taxon>
        <taxon>Algavirales</taxon>
        <taxon>Phycodnaviridae</taxon>
        <taxon>Chlorovirus</taxon>
        <taxon>Chlorovirus conductrix</taxon>
        <taxon>Paramecium bursaria Chlorella virus A1</taxon>
    </lineage>
</organism>
<reference evidence="1 2" key="1">
    <citation type="journal article" date="2007" name="Virology">
        <title>Sequence and annotation of the 314-kb MT325 and the 321-kb FR483 viruses that infect Chlorella Pbi.</title>
        <authorList>
            <person name="Fitzgerald L.A."/>
            <person name="Graves M.V."/>
            <person name="Li X."/>
            <person name="Feldblyum T."/>
            <person name="Hartigan J."/>
            <person name="Van Etten J.L."/>
        </authorList>
    </citation>
    <scope>NUCLEOTIDE SEQUENCE [LARGE SCALE GENOMIC DNA]</scope>
    <source>
        <strain evidence="1 2">FR483</strain>
    </source>
</reference>
<dbReference type="Proteomes" id="UP000204095">
    <property type="component" value="Segment"/>
</dbReference>
<dbReference type="GeneID" id="5470057"/>
<evidence type="ECO:0000313" key="2">
    <source>
        <dbReference type="Proteomes" id="UP000204095"/>
    </source>
</evidence>
<gene>
    <name evidence="1" type="primary">n511L</name>
    <name evidence="1" type="ORF">FR483_n511L</name>
</gene>
<dbReference type="RefSeq" id="YP_001426143.1">
    <property type="nucleotide sequence ID" value="NC_008603.1"/>
</dbReference>
<protein>
    <submittedName>
        <fullName evidence="1">Uncharacterized protein n511L</fullName>
    </submittedName>
</protein>
<name>A7J7L5_PBCVF</name>
<proteinExistence type="predicted"/>
<dbReference type="KEGG" id="vg:5470057"/>
<dbReference type="EMBL" id="DQ890022">
    <property type="protein sequence ID" value="ABT15796.1"/>
    <property type="molecule type" value="Genomic_DNA"/>
</dbReference>
<organismHost>
    <name type="scientific">Paramecium bursaria</name>
    <dbReference type="NCBI Taxonomy" id="74790"/>
</organismHost>